<dbReference type="Ensembl" id="ENSXCOT00000007283.1">
    <property type="protein sequence ID" value="ENSXCOP00000007191.1"/>
    <property type="gene ID" value="ENSXCOG00000005556.1"/>
</dbReference>
<feature type="signal peptide" evidence="2">
    <location>
        <begin position="1"/>
        <end position="23"/>
    </location>
</feature>
<evidence type="ECO:0000313" key="5">
    <source>
        <dbReference type="Proteomes" id="UP000261380"/>
    </source>
</evidence>
<feature type="domain" description="Thioredoxin" evidence="3">
    <location>
        <begin position="354"/>
        <end position="483"/>
    </location>
</feature>
<sequence length="524" mass="59362">MKKLGLLLLGAMLCLCVSVASDAQLDLQGDTMIPEKEGILQLEKGNFKRALKEHKQLLVHFYTPLTSEGHRVAAAFEAAAAELQGSEVKLAVIDVTKEKELVKKLHVSGQPSIKLYLSGDVTNPALCPVPQSSASILTWLQRRAGTSADLIADLTQLEASDDLIVVGFFKELNHEYIQVFYAAAIDLPDIRFAVTQDDEVISKYTVTQDVVLLLKKSQLIQTYTMRPDTPKEELVVFIAVYQMDPVTEYNGQTASQILGSPVLNHALLFVNKSSEDFREIFSAFHNAAEAFRLKILFVLVNVDEHRNGRLMEYFRVRHFDAPHIRLVNLTDQITYQMLSETLDVESIKQFCQSYLEGKAKPKLMSEPIPERWDQKPVKELVGMTLEKVAFNPNKTVFVLFYLAYSEMSRAVFPLWEELAEVVKDWEDVVIAQIDASANDINMSMQGSYPSLCLFPALYAERVVVYTGKRNIKNLVRFMDKEMKKAKRDRVKVNCAAVFRSMKSEIFSVENEIFTPCYSRRMKTG</sequence>
<keyword evidence="5" id="KW-1185">Reference proteome</keyword>
<dbReference type="Pfam" id="PF13848">
    <property type="entry name" value="Thioredoxin_6"/>
    <property type="match status" value="1"/>
</dbReference>
<dbReference type="PANTHER" id="PTHR18929">
    <property type="entry name" value="PROTEIN DISULFIDE ISOMERASE"/>
    <property type="match status" value="1"/>
</dbReference>
<dbReference type="PROSITE" id="PS51352">
    <property type="entry name" value="THIOREDOXIN_2"/>
    <property type="match status" value="1"/>
</dbReference>
<organism evidence="4 5">
    <name type="scientific">Xiphophorus couchianus</name>
    <name type="common">Monterrey platyfish</name>
    <dbReference type="NCBI Taxonomy" id="32473"/>
    <lineage>
        <taxon>Eukaryota</taxon>
        <taxon>Metazoa</taxon>
        <taxon>Chordata</taxon>
        <taxon>Craniata</taxon>
        <taxon>Vertebrata</taxon>
        <taxon>Euteleostomi</taxon>
        <taxon>Actinopterygii</taxon>
        <taxon>Neopterygii</taxon>
        <taxon>Teleostei</taxon>
        <taxon>Neoteleostei</taxon>
        <taxon>Acanthomorphata</taxon>
        <taxon>Ovalentaria</taxon>
        <taxon>Atherinomorphae</taxon>
        <taxon>Cyprinodontiformes</taxon>
        <taxon>Poeciliidae</taxon>
        <taxon>Poeciliinae</taxon>
        <taxon>Xiphophorus</taxon>
    </lineage>
</organism>
<dbReference type="Proteomes" id="UP000261380">
    <property type="component" value="Unplaced"/>
</dbReference>
<comment type="similarity">
    <text evidence="1">Belongs to the protein disulfide isomerase family.</text>
</comment>
<dbReference type="PANTHER" id="PTHR18929:SF58">
    <property type="entry name" value="PROTEIN DISULFIDE-ISOMERASE-LIKE PROTEIN OF THE TESTIS"/>
    <property type="match status" value="1"/>
</dbReference>
<dbReference type="Pfam" id="PF00085">
    <property type="entry name" value="Thioredoxin"/>
    <property type="match status" value="1"/>
</dbReference>
<dbReference type="STRING" id="32473.ENSXCOP00000007191"/>
<dbReference type="FunFam" id="3.40.30.10:FF:000167">
    <property type="entry name" value="Protein disulfide isomerase like, testis expressed"/>
    <property type="match status" value="1"/>
</dbReference>
<dbReference type="AlphaFoldDB" id="A0A3B5LBV5"/>
<evidence type="ECO:0000256" key="2">
    <source>
        <dbReference type="SAM" id="SignalP"/>
    </source>
</evidence>
<keyword evidence="2" id="KW-0732">Signal</keyword>
<reference evidence="4" key="2">
    <citation type="submission" date="2025-09" db="UniProtKB">
        <authorList>
            <consortium name="Ensembl"/>
        </authorList>
    </citation>
    <scope>IDENTIFICATION</scope>
</reference>
<accession>A0A3B5LBV5</accession>
<dbReference type="CDD" id="cd02981">
    <property type="entry name" value="PDI_b_family"/>
    <property type="match status" value="1"/>
</dbReference>
<dbReference type="SUPFAM" id="SSF52833">
    <property type="entry name" value="Thioredoxin-like"/>
    <property type="match status" value="4"/>
</dbReference>
<dbReference type="CDD" id="cd02982">
    <property type="entry name" value="PDI_b'_family"/>
    <property type="match status" value="1"/>
</dbReference>
<dbReference type="InterPro" id="IPR036249">
    <property type="entry name" value="Thioredoxin-like_sf"/>
</dbReference>
<evidence type="ECO:0000256" key="1">
    <source>
        <dbReference type="ARBA" id="ARBA00006347"/>
    </source>
</evidence>
<evidence type="ECO:0000313" key="4">
    <source>
        <dbReference type="Ensembl" id="ENSXCOP00000007191.1"/>
    </source>
</evidence>
<dbReference type="CDD" id="cd02995">
    <property type="entry name" value="PDI_a_PDI_a'_C"/>
    <property type="match status" value="1"/>
</dbReference>
<dbReference type="GO" id="GO:0034976">
    <property type="term" value="P:response to endoplasmic reticulum stress"/>
    <property type="evidence" value="ECO:0007669"/>
    <property type="project" value="TreeGrafter"/>
</dbReference>
<evidence type="ECO:0000259" key="3">
    <source>
        <dbReference type="PROSITE" id="PS51352"/>
    </source>
</evidence>
<reference evidence="4" key="1">
    <citation type="submission" date="2025-08" db="UniProtKB">
        <authorList>
            <consortium name="Ensembl"/>
        </authorList>
    </citation>
    <scope>IDENTIFICATION</scope>
</reference>
<name>A0A3B5LBV5_9TELE</name>
<dbReference type="Gene3D" id="3.40.30.10">
    <property type="entry name" value="Glutaredoxin"/>
    <property type="match status" value="4"/>
</dbReference>
<dbReference type="GO" id="GO:0005783">
    <property type="term" value="C:endoplasmic reticulum"/>
    <property type="evidence" value="ECO:0007669"/>
    <property type="project" value="TreeGrafter"/>
</dbReference>
<dbReference type="GO" id="GO:0006457">
    <property type="term" value="P:protein folding"/>
    <property type="evidence" value="ECO:0007669"/>
    <property type="project" value="TreeGrafter"/>
</dbReference>
<dbReference type="GeneTree" id="ENSGT00940000166046"/>
<proteinExistence type="inferred from homology"/>
<protein>
    <recommendedName>
        <fullName evidence="3">Thioredoxin domain-containing protein</fullName>
    </recommendedName>
</protein>
<dbReference type="InterPro" id="IPR013766">
    <property type="entry name" value="Thioredoxin_domain"/>
</dbReference>
<feature type="chain" id="PRO_5017302170" description="Thioredoxin domain-containing protein" evidence="2">
    <location>
        <begin position="24"/>
        <end position="524"/>
    </location>
</feature>